<accession>A0AAV4T0K6</accession>
<organism evidence="1 2">
    <name type="scientific">Caerostris darwini</name>
    <dbReference type="NCBI Taxonomy" id="1538125"/>
    <lineage>
        <taxon>Eukaryota</taxon>
        <taxon>Metazoa</taxon>
        <taxon>Ecdysozoa</taxon>
        <taxon>Arthropoda</taxon>
        <taxon>Chelicerata</taxon>
        <taxon>Arachnida</taxon>
        <taxon>Araneae</taxon>
        <taxon>Araneomorphae</taxon>
        <taxon>Entelegynae</taxon>
        <taxon>Araneoidea</taxon>
        <taxon>Araneidae</taxon>
        <taxon>Caerostris</taxon>
    </lineage>
</organism>
<dbReference type="AlphaFoldDB" id="A0AAV4T0K6"/>
<evidence type="ECO:0000313" key="1">
    <source>
        <dbReference type="EMBL" id="GIY40238.1"/>
    </source>
</evidence>
<evidence type="ECO:0000313" key="2">
    <source>
        <dbReference type="Proteomes" id="UP001054837"/>
    </source>
</evidence>
<sequence>MRRIPEIRNYERVCMRTGSIPRTLHLCVLCRELRFPWLICGSVHARVAYRAGLATGINCHLDNAWIWGFILTEKINRSVDKCVKRIKCLNRELI</sequence>
<comment type="caution">
    <text evidence="1">The sequence shown here is derived from an EMBL/GenBank/DDBJ whole genome shotgun (WGS) entry which is preliminary data.</text>
</comment>
<reference evidence="1 2" key="1">
    <citation type="submission" date="2021-06" db="EMBL/GenBank/DDBJ databases">
        <title>Caerostris darwini draft genome.</title>
        <authorList>
            <person name="Kono N."/>
            <person name="Arakawa K."/>
        </authorList>
    </citation>
    <scope>NUCLEOTIDE SEQUENCE [LARGE SCALE GENOMIC DNA]</scope>
</reference>
<dbReference type="EMBL" id="BPLQ01008900">
    <property type="protein sequence ID" value="GIY40238.1"/>
    <property type="molecule type" value="Genomic_DNA"/>
</dbReference>
<dbReference type="Proteomes" id="UP001054837">
    <property type="component" value="Unassembled WGS sequence"/>
</dbReference>
<keyword evidence="2" id="KW-1185">Reference proteome</keyword>
<protein>
    <submittedName>
        <fullName evidence="1">Uncharacterized protein</fullName>
    </submittedName>
</protein>
<name>A0AAV4T0K6_9ARAC</name>
<gene>
    <name evidence="1" type="ORF">CDAR_164831</name>
</gene>
<proteinExistence type="predicted"/>